<dbReference type="Pfam" id="PF00440">
    <property type="entry name" value="TetR_N"/>
    <property type="match status" value="1"/>
</dbReference>
<dbReference type="AlphaFoldDB" id="A0A2W7CJK5"/>
<dbReference type="SUPFAM" id="SSF48498">
    <property type="entry name" value="Tetracyclin repressor-like, C-terminal domain"/>
    <property type="match status" value="1"/>
</dbReference>
<dbReference type="Proteomes" id="UP000248616">
    <property type="component" value="Unassembled WGS sequence"/>
</dbReference>
<dbReference type="GO" id="GO:0000976">
    <property type="term" value="F:transcription cis-regulatory region binding"/>
    <property type="evidence" value="ECO:0007669"/>
    <property type="project" value="TreeGrafter"/>
</dbReference>
<keyword evidence="4" id="KW-0804">Transcription</keyword>
<dbReference type="InterPro" id="IPR001647">
    <property type="entry name" value="HTH_TetR"/>
</dbReference>
<reference evidence="8" key="1">
    <citation type="submission" date="2017-03" db="EMBL/GenBank/DDBJ databases">
        <authorList>
            <person name="Safronova V.I."/>
            <person name="Sazanova A.L."/>
            <person name="Chirak E.R."/>
        </authorList>
    </citation>
    <scope>NUCLEOTIDE SEQUENCE [LARGE SCALE GENOMIC DNA]</scope>
    <source>
        <strain evidence="8">Ach-343</strain>
    </source>
</reference>
<evidence type="ECO:0000313" key="8">
    <source>
        <dbReference type="Proteomes" id="UP000248616"/>
    </source>
</evidence>
<dbReference type="PANTHER" id="PTHR30055:SF240">
    <property type="entry name" value="HTH-TYPE TRANSCRIPTIONAL REGULATOR ACRR"/>
    <property type="match status" value="1"/>
</dbReference>
<organism evidence="7 8">
    <name type="scientific">Mesorhizobium kowhaii</name>
    <dbReference type="NCBI Taxonomy" id="1300272"/>
    <lineage>
        <taxon>Bacteria</taxon>
        <taxon>Pseudomonadati</taxon>
        <taxon>Pseudomonadota</taxon>
        <taxon>Alphaproteobacteria</taxon>
        <taxon>Hyphomicrobiales</taxon>
        <taxon>Phyllobacteriaceae</taxon>
        <taxon>Mesorhizobium</taxon>
    </lineage>
</organism>
<dbReference type="InterPro" id="IPR013572">
    <property type="entry name" value="Tscrpt_reg_MAATS_C"/>
</dbReference>
<evidence type="ECO:0000259" key="6">
    <source>
        <dbReference type="PROSITE" id="PS50977"/>
    </source>
</evidence>
<name>A0A2W7CJK5_9HYPH</name>
<evidence type="ECO:0000256" key="4">
    <source>
        <dbReference type="ARBA" id="ARBA00023163"/>
    </source>
</evidence>
<evidence type="ECO:0000313" key="7">
    <source>
        <dbReference type="EMBL" id="PZV33999.1"/>
    </source>
</evidence>
<dbReference type="SUPFAM" id="SSF46689">
    <property type="entry name" value="Homeodomain-like"/>
    <property type="match status" value="1"/>
</dbReference>
<keyword evidence="1" id="KW-0678">Repressor</keyword>
<comment type="caution">
    <text evidence="7">The sequence shown here is derived from an EMBL/GenBank/DDBJ whole genome shotgun (WGS) entry which is preliminary data.</text>
</comment>
<dbReference type="InterPro" id="IPR050109">
    <property type="entry name" value="HTH-type_TetR-like_transc_reg"/>
</dbReference>
<dbReference type="Gene3D" id="1.10.357.10">
    <property type="entry name" value="Tetracycline Repressor, domain 2"/>
    <property type="match status" value="1"/>
</dbReference>
<dbReference type="GO" id="GO:0003700">
    <property type="term" value="F:DNA-binding transcription factor activity"/>
    <property type="evidence" value="ECO:0007669"/>
    <property type="project" value="TreeGrafter"/>
</dbReference>
<dbReference type="PROSITE" id="PS50977">
    <property type="entry name" value="HTH_TETR_2"/>
    <property type="match status" value="1"/>
</dbReference>
<dbReference type="EMBL" id="MZXV01000076">
    <property type="protein sequence ID" value="PZV33999.1"/>
    <property type="molecule type" value="Genomic_DNA"/>
</dbReference>
<protein>
    <recommendedName>
        <fullName evidence="6">HTH tetR-type domain-containing protein</fullName>
    </recommendedName>
</protein>
<proteinExistence type="predicted"/>
<sequence>MWSCQDTFMYVYIRKKSRMYVKGRRGRNDFMRRTKAEAEQTREAVLAAAIDVFLERGVTRATLEQIASAASVTRGAIYWHFHDKQEIFMALERRANAPNEELGDRLKTRLVADPRLDPLGELASAIGQGLQAFETDPERSRILTILWLRCEYSDDMQPVVARQRDADIALQNVFESVIGQAAERGLLAPALSPELAARALLLLVNGSVLDWLRAPAKFELTASTTPMVIGFLEAIRAPARPRRPR</sequence>
<dbReference type="InterPro" id="IPR009057">
    <property type="entry name" value="Homeodomain-like_sf"/>
</dbReference>
<gene>
    <name evidence="7" type="ORF">B5V02_33345</name>
</gene>
<keyword evidence="3 5" id="KW-0238">DNA-binding</keyword>
<evidence type="ECO:0000256" key="1">
    <source>
        <dbReference type="ARBA" id="ARBA00022491"/>
    </source>
</evidence>
<accession>A0A2W7CJK5</accession>
<evidence type="ECO:0000256" key="3">
    <source>
        <dbReference type="ARBA" id="ARBA00023125"/>
    </source>
</evidence>
<feature type="domain" description="HTH tetR-type" evidence="6">
    <location>
        <begin position="39"/>
        <end position="99"/>
    </location>
</feature>
<dbReference type="InterPro" id="IPR023772">
    <property type="entry name" value="DNA-bd_HTH_TetR-type_CS"/>
</dbReference>
<dbReference type="PRINTS" id="PR00455">
    <property type="entry name" value="HTHTETR"/>
</dbReference>
<evidence type="ECO:0000256" key="2">
    <source>
        <dbReference type="ARBA" id="ARBA00023015"/>
    </source>
</evidence>
<evidence type="ECO:0000256" key="5">
    <source>
        <dbReference type="PROSITE-ProRule" id="PRU00335"/>
    </source>
</evidence>
<keyword evidence="2" id="KW-0805">Transcription regulation</keyword>
<dbReference type="InterPro" id="IPR036271">
    <property type="entry name" value="Tet_transcr_reg_TetR-rel_C_sf"/>
</dbReference>
<dbReference type="Pfam" id="PF08361">
    <property type="entry name" value="TetR_C_2"/>
    <property type="match status" value="1"/>
</dbReference>
<feature type="DNA-binding region" description="H-T-H motif" evidence="5">
    <location>
        <begin position="62"/>
        <end position="81"/>
    </location>
</feature>
<keyword evidence="8" id="KW-1185">Reference proteome</keyword>
<dbReference type="PROSITE" id="PS01081">
    <property type="entry name" value="HTH_TETR_1"/>
    <property type="match status" value="1"/>
</dbReference>
<dbReference type="PANTHER" id="PTHR30055">
    <property type="entry name" value="HTH-TYPE TRANSCRIPTIONAL REGULATOR RUTR"/>
    <property type="match status" value="1"/>
</dbReference>